<proteinExistence type="predicted"/>
<comment type="caution">
    <text evidence="2">The sequence shown here is derived from an EMBL/GenBank/DDBJ whole genome shotgun (WGS) entry which is preliminary data.</text>
</comment>
<organism evidence="2 3">
    <name type="scientific">Allacma fusca</name>
    <dbReference type="NCBI Taxonomy" id="39272"/>
    <lineage>
        <taxon>Eukaryota</taxon>
        <taxon>Metazoa</taxon>
        <taxon>Ecdysozoa</taxon>
        <taxon>Arthropoda</taxon>
        <taxon>Hexapoda</taxon>
        <taxon>Collembola</taxon>
        <taxon>Symphypleona</taxon>
        <taxon>Sminthuridae</taxon>
        <taxon>Allacma</taxon>
    </lineage>
</organism>
<reference evidence="2" key="1">
    <citation type="submission" date="2021-06" db="EMBL/GenBank/DDBJ databases">
        <authorList>
            <person name="Hodson N. C."/>
            <person name="Mongue J. A."/>
            <person name="Jaron S. K."/>
        </authorList>
    </citation>
    <scope>NUCLEOTIDE SEQUENCE</scope>
</reference>
<dbReference type="InterPro" id="IPR001810">
    <property type="entry name" value="F-box_dom"/>
</dbReference>
<evidence type="ECO:0000313" key="2">
    <source>
        <dbReference type="EMBL" id="CAG7827893.1"/>
    </source>
</evidence>
<dbReference type="AlphaFoldDB" id="A0A8J2PNL4"/>
<evidence type="ECO:0000313" key="3">
    <source>
        <dbReference type="Proteomes" id="UP000708208"/>
    </source>
</evidence>
<name>A0A8J2PNL4_9HEXA</name>
<protein>
    <recommendedName>
        <fullName evidence="1">F-box domain-containing protein</fullName>
    </recommendedName>
</protein>
<dbReference type="EMBL" id="CAJVCH010545259">
    <property type="protein sequence ID" value="CAG7827893.1"/>
    <property type="molecule type" value="Genomic_DNA"/>
</dbReference>
<keyword evidence="3" id="KW-1185">Reference proteome</keyword>
<dbReference type="Proteomes" id="UP000708208">
    <property type="component" value="Unassembled WGS sequence"/>
</dbReference>
<dbReference type="Pfam" id="PF00646">
    <property type="entry name" value="F-box"/>
    <property type="match status" value="1"/>
</dbReference>
<feature type="domain" description="F-box" evidence="1">
    <location>
        <begin position="46"/>
        <end position="81"/>
    </location>
</feature>
<accession>A0A8J2PNL4</accession>
<sequence>MPALAQTSAGPGAYVALNKFLRIGITICSEVPSQRKACSAVGENDLILLEILKNFSAYDLKKFRLINRKWNALVTSLLLRRNMLHIQIDNFPGQKIFFVDNGQERFHRAFSLRQLAACMNNSSRFPCGSFTFKGMPSLQLNDSLQGFVNSYGTTFKTLRLMCITSFQDLKFILKKTPNLENLTIVYLNIQNCRIEKPSLSTKLKSIQVHFVKQSSTNNQVFKYILQSSPLLKKIQDFQIEHLSLVKEVDKLHLIQTLKFAPDLETLKLYKTFASLRINLTELNISMITVNTDETDTNFVSQVGMSLSAILNVSANSLKKLKMLPLSGWDVQFPVLPNLEHICFTENDEYIREYSPGMRVISEQVFPSGFDFPTHFPRIASICFAGIGDRDIGNFFPEVKANPIQAQDLEILTRVTPGEICFLTTKLSRMTTLELRHTFLDTSQVNLWSLIPNTVSKLRLYDSTFFSPFPVKGNKLGLLDYYFTRIFSNQLEGSGTQARIFQLKNTEEPSFSDLQNLRSLDFTFELLESYLNLTWFTPLTGRYAFAAIEKLRVTFYYDMNSANATYLQETLKPMSDFVTFSHYKCHLSNNDY</sequence>
<evidence type="ECO:0000259" key="1">
    <source>
        <dbReference type="Pfam" id="PF00646"/>
    </source>
</evidence>
<gene>
    <name evidence="2" type="ORF">AFUS01_LOCUS37849</name>
</gene>